<dbReference type="Gene3D" id="2.130.10.10">
    <property type="entry name" value="YVTN repeat-like/Quinoprotein amine dehydrogenase"/>
    <property type="match status" value="1"/>
</dbReference>
<proteinExistence type="predicted"/>
<reference evidence="1 2" key="1">
    <citation type="journal article" date="2015" name="Int. J. Syst. Evol. Microbiol.">
        <title>Mariniphaga sediminis sp. nov., isolated from coastal sediment.</title>
        <authorList>
            <person name="Wang F.Q."/>
            <person name="Shen Q.Y."/>
            <person name="Chen G.J."/>
            <person name="Du Z.J."/>
        </authorList>
    </citation>
    <scope>NUCLEOTIDE SEQUENCE [LARGE SCALE GENOMIC DNA]</scope>
    <source>
        <strain evidence="1 2">SY21</strain>
    </source>
</reference>
<evidence type="ECO:0008006" key="3">
    <source>
        <dbReference type="Google" id="ProtNLM"/>
    </source>
</evidence>
<evidence type="ECO:0000313" key="2">
    <source>
        <dbReference type="Proteomes" id="UP000266441"/>
    </source>
</evidence>
<dbReference type="Proteomes" id="UP000266441">
    <property type="component" value="Unassembled WGS sequence"/>
</dbReference>
<name>A0A399D1S8_9BACT</name>
<dbReference type="RefSeq" id="WP_119350514.1">
    <property type="nucleotide sequence ID" value="NZ_JBFHKJ010000057.1"/>
</dbReference>
<dbReference type="EMBL" id="QWET01000009">
    <property type="protein sequence ID" value="RIH64642.1"/>
    <property type="molecule type" value="Genomic_DNA"/>
</dbReference>
<evidence type="ECO:0000313" key="1">
    <source>
        <dbReference type="EMBL" id="RIH64642.1"/>
    </source>
</evidence>
<dbReference type="SUPFAM" id="SSF110296">
    <property type="entry name" value="Oligoxyloglucan reducing end-specific cellobiohydrolase"/>
    <property type="match status" value="1"/>
</dbReference>
<keyword evidence="2" id="KW-1185">Reference proteome</keyword>
<accession>A0A399D1S8</accession>
<dbReference type="InterPro" id="IPR015943">
    <property type="entry name" value="WD40/YVTN_repeat-like_dom_sf"/>
</dbReference>
<dbReference type="OrthoDB" id="9757809at2"/>
<sequence length="152" mass="16905">MKTLKIKTLILIFLCPFYTYSQQFWSLTNEFWGDPKTGITLVNDSILFVSTTNGVLKSTDEGERFEQVLTATSVFTIFSSRWGKVYAGGLGKVYSSEDFGLSWDSVSLNSVFPVTQFVENRTEGIFSITGEWGEGDGVFFSDNRGGKLDGAQ</sequence>
<dbReference type="AlphaFoldDB" id="A0A399D1S8"/>
<protein>
    <recommendedName>
        <fullName evidence="3">Photosynthesis system II assembly factor Ycf48/Hcf136-like domain-containing protein</fullName>
    </recommendedName>
</protein>
<gene>
    <name evidence="1" type="ORF">D1164_13450</name>
</gene>
<comment type="caution">
    <text evidence="1">The sequence shown here is derived from an EMBL/GenBank/DDBJ whole genome shotgun (WGS) entry which is preliminary data.</text>
</comment>
<organism evidence="1 2">
    <name type="scientific">Mariniphaga sediminis</name>
    <dbReference type="NCBI Taxonomy" id="1628158"/>
    <lineage>
        <taxon>Bacteria</taxon>
        <taxon>Pseudomonadati</taxon>
        <taxon>Bacteroidota</taxon>
        <taxon>Bacteroidia</taxon>
        <taxon>Marinilabiliales</taxon>
        <taxon>Prolixibacteraceae</taxon>
        <taxon>Mariniphaga</taxon>
    </lineage>
</organism>